<evidence type="ECO:0000256" key="1">
    <source>
        <dbReference type="SAM" id="Phobius"/>
    </source>
</evidence>
<dbReference type="AlphaFoldDB" id="A0A7I4XVH1"/>
<organism evidence="2 3">
    <name type="scientific">Haemonchus contortus</name>
    <name type="common">Barber pole worm</name>
    <dbReference type="NCBI Taxonomy" id="6289"/>
    <lineage>
        <taxon>Eukaryota</taxon>
        <taxon>Metazoa</taxon>
        <taxon>Ecdysozoa</taxon>
        <taxon>Nematoda</taxon>
        <taxon>Chromadorea</taxon>
        <taxon>Rhabditida</taxon>
        <taxon>Rhabditina</taxon>
        <taxon>Rhabditomorpha</taxon>
        <taxon>Strongyloidea</taxon>
        <taxon>Trichostrongylidae</taxon>
        <taxon>Haemonchus</taxon>
    </lineage>
</organism>
<sequence length="98" mass="11633">MSLQRMENSFQRSQEPGKICRDLTVKATSLSCVCVRVYVYVHVYVYVYMYVYVCVSVYVCMCMCLCMYRVRHNYGNRSVGLQKPQFILIHDEAVWTIY</sequence>
<reference evidence="3" key="1">
    <citation type="submission" date="2020-12" db="UniProtKB">
        <authorList>
            <consortium name="WormBaseParasite"/>
        </authorList>
    </citation>
    <scope>IDENTIFICATION</scope>
    <source>
        <strain evidence="3">MHco3</strain>
    </source>
</reference>
<evidence type="ECO:0000313" key="3">
    <source>
        <dbReference type="WBParaSite" id="HCON_00009290-00001"/>
    </source>
</evidence>
<keyword evidence="1" id="KW-0812">Transmembrane</keyword>
<keyword evidence="1" id="KW-1133">Transmembrane helix</keyword>
<keyword evidence="2" id="KW-1185">Reference proteome</keyword>
<keyword evidence="1" id="KW-0472">Membrane</keyword>
<dbReference type="WBParaSite" id="HCON_00009290-00001">
    <property type="protein sequence ID" value="HCON_00009290-00001"/>
    <property type="gene ID" value="HCON_00009290"/>
</dbReference>
<feature type="transmembrane region" description="Helical" evidence="1">
    <location>
        <begin position="47"/>
        <end position="68"/>
    </location>
</feature>
<evidence type="ECO:0000313" key="2">
    <source>
        <dbReference type="Proteomes" id="UP000025227"/>
    </source>
</evidence>
<accession>A0A7I4XVH1</accession>
<protein>
    <submittedName>
        <fullName evidence="3">Ovule protein</fullName>
    </submittedName>
</protein>
<proteinExistence type="predicted"/>
<dbReference type="Proteomes" id="UP000025227">
    <property type="component" value="Unplaced"/>
</dbReference>
<name>A0A7I4XVH1_HAECO</name>